<evidence type="ECO:0000259" key="3">
    <source>
        <dbReference type="PROSITE" id="PS50075"/>
    </source>
</evidence>
<protein>
    <recommendedName>
        <fullName evidence="3">Carrier domain-containing protein</fullName>
    </recommendedName>
</protein>
<name>A0ABX2TJ67_9PROT</name>
<dbReference type="InterPro" id="IPR020806">
    <property type="entry name" value="PKS_PP-bd"/>
</dbReference>
<evidence type="ECO:0000256" key="2">
    <source>
        <dbReference type="ARBA" id="ARBA00022553"/>
    </source>
</evidence>
<accession>A0ABX2TJ67</accession>
<dbReference type="PANTHER" id="PTHR45527:SF1">
    <property type="entry name" value="FATTY ACID SYNTHASE"/>
    <property type="match status" value="1"/>
</dbReference>
<evidence type="ECO:0000313" key="5">
    <source>
        <dbReference type="Proteomes" id="UP000584642"/>
    </source>
</evidence>
<dbReference type="Gene3D" id="1.10.1200.10">
    <property type="entry name" value="ACP-like"/>
    <property type="match status" value="1"/>
</dbReference>
<organism evidence="4 5">
    <name type="scientific">Azospirillum oleiclasticum</name>
    <dbReference type="NCBI Taxonomy" id="2735135"/>
    <lineage>
        <taxon>Bacteria</taxon>
        <taxon>Pseudomonadati</taxon>
        <taxon>Pseudomonadota</taxon>
        <taxon>Alphaproteobacteria</taxon>
        <taxon>Rhodospirillales</taxon>
        <taxon>Azospirillaceae</taxon>
        <taxon>Azospirillum</taxon>
    </lineage>
</organism>
<dbReference type="SUPFAM" id="SSF47336">
    <property type="entry name" value="ACP-like"/>
    <property type="match status" value="1"/>
</dbReference>
<dbReference type="PROSITE" id="PS00012">
    <property type="entry name" value="PHOSPHOPANTETHEINE"/>
    <property type="match status" value="1"/>
</dbReference>
<gene>
    <name evidence="4" type="ORF">HND93_32190</name>
</gene>
<dbReference type="InterPro" id="IPR006162">
    <property type="entry name" value="Ppantetheine_attach_site"/>
</dbReference>
<comment type="caution">
    <text evidence="4">The sequence shown here is derived from an EMBL/GenBank/DDBJ whole genome shotgun (WGS) entry which is preliminary data.</text>
</comment>
<dbReference type="Proteomes" id="UP000584642">
    <property type="component" value="Unassembled WGS sequence"/>
</dbReference>
<dbReference type="Pfam" id="PF00550">
    <property type="entry name" value="PP-binding"/>
    <property type="match status" value="1"/>
</dbReference>
<dbReference type="PANTHER" id="PTHR45527">
    <property type="entry name" value="NONRIBOSOMAL PEPTIDE SYNTHETASE"/>
    <property type="match status" value="1"/>
</dbReference>
<dbReference type="PROSITE" id="PS50075">
    <property type="entry name" value="CARRIER"/>
    <property type="match status" value="1"/>
</dbReference>
<feature type="domain" description="Carrier" evidence="3">
    <location>
        <begin position="79"/>
        <end position="154"/>
    </location>
</feature>
<dbReference type="InterPro" id="IPR045851">
    <property type="entry name" value="AMP-bd_C_sf"/>
</dbReference>
<keyword evidence="2" id="KW-0597">Phosphoprotein</keyword>
<keyword evidence="1" id="KW-0596">Phosphopantetheine</keyword>
<evidence type="ECO:0000256" key="1">
    <source>
        <dbReference type="ARBA" id="ARBA00022450"/>
    </source>
</evidence>
<reference evidence="4 5" key="1">
    <citation type="submission" date="2020-05" db="EMBL/GenBank/DDBJ databases">
        <title>Azospirillum oleiclasticum sp. nov, a nitrogen-fixing and heavy crude oil-emulsifying bacterium isolated from the crude oil of Yumen Oilfield.</title>
        <authorList>
            <person name="Wu D."/>
            <person name="Cai M."/>
            <person name="Zhang X."/>
        </authorList>
    </citation>
    <scope>NUCLEOTIDE SEQUENCE [LARGE SCALE GENOMIC DNA]</scope>
    <source>
        <strain evidence="4 5">ROY-1-1-2</strain>
    </source>
</reference>
<dbReference type="SMART" id="SM00823">
    <property type="entry name" value="PKS_PP"/>
    <property type="match status" value="1"/>
</dbReference>
<evidence type="ECO:0000313" key="4">
    <source>
        <dbReference type="EMBL" id="NYZ24389.1"/>
    </source>
</evidence>
<keyword evidence="5" id="KW-1185">Reference proteome</keyword>
<dbReference type="InterPro" id="IPR009081">
    <property type="entry name" value="PP-bd_ACP"/>
</dbReference>
<dbReference type="InterPro" id="IPR036736">
    <property type="entry name" value="ACP-like_sf"/>
</dbReference>
<proteinExistence type="predicted"/>
<dbReference type="RefSeq" id="WP_180286158.1">
    <property type="nucleotide sequence ID" value="NZ_JABFDB010000039.1"/>
</dbReference>
<dbReference type="EMBL" id="JABFDB010000039">
    <property type="protein sequence ID" value="NYZ24389.1"/>
    <property type="molecule type" value="Genomic_DNA"/>
</dbReference>
<dbReference type="Gene3D" id="3.30.300.30">
    <property type="match status" value="1"/>
</dbReference>
<sequence length="167" mass="17242">GRRRLAGFVTAATPGAATPELEAGALRAHLGGLLPAHAVPGELTVLAALPLTGNGKVDRKALMALAEQGAPLPEEEAAPPQGPVEAAIAAVWRDLLGLDAVGRDENFLSLGGDSLLATEMATQVGRRFGIELSLRRIFVEPTIAGLARAVEAARNPQGIEDMEEGTL</sequence>
<feature type="non-terminal residue" evidence="4">
    <location>
        <position position="1"/>
    </location>
</feature>
<dbReference type="SUPFAM" id="SSF56801">
    <property type="entry name" value="Acetyl-CoA synthetase-like"/>
    <property type="match status" value="1"/>
</dbReference>